<feature type="compositionally biased region" description="Basic and acidic residues" evidence="1">
    <location>
        <begin position="15"/>
        <end position="26"/>
    </location>
</feature>
<accession>A0AAN8EM61</accession>
<feature type="compositionally biased region" description="Polar residues" evidence="1">
    <location>
        <begin position="91"/>
        <end position="100"/>
    </location>
</feature>
<dbReference type="EMBL" id="JAKLMC020000010">
    <property type="protein sequence ID" value="KAK5954012.1"/>
    <property type="molecule type" value="Genomic_DNA"/>
</dbReference>
<evidence type="ECO:0000313" key="2">
    <source>
        <dbReference type="EMBL" id="KAK5954012.1"/>
    </source>
</evidence>
<gene>
    <name evidence="2" type="ORF">OHC33_005284</name>
</gene>
<reference evidence="2 3" key="1">
    <citation type="submission" date="2022-12" db="EMBL/GenBank/DDBJ databases">
        <title>Genomic features and morphological characterization of a novel Knufia sp. strain isolated from spacecraft assembly facility.</title>
        <authorList>
            <person name="Teixeira M."/>
            <person name="Chander A.M."/>
            <person name="Stajich J.E."/>
            <person name="Venkateswaran K."/>
        </authorList>
    </citation>
    <scope>NUCLEOTIDE SEQUENCE [LARGE SCALE GENOMIC DNA]</scope>
    <source>
        <strain evidence="2 3">FJI-L2-BK-P2</strain>
    </source>
</reference>
<comment type="caution">
    <text evidence="2">The sequence shown here is derived from an EMBL/GenBank/DDBJ whole genome shotgun (WGS) entry which is preliminary data.</text>
</comment>
<protein>
    <submittedName>
        <fullName evidence="2">Uncharacterized protein</fullName>
    </submittedName>
</protein>
<proteinExistence type="predicted"/>
<evidence type="ECO:0000313" key="3">
    <source>
        <dbReference type="Proteomes" id="UP001316803"/>
    </source>
</evidence>
<feature type="region of interest" description="Disordered" evidence="1">
    <location>
        <begin position="353"/>
        <end position="383"/>
    </location>
</feature>
<dbReference type="Proteomes" id="UP001316803">
    <property type="component" value="Unassembled WGS sequence"/>
</dbReference>
<name>A0AAN8EM61_9EURO</name>
<feature type="region of interest" description="Disordered" evidence="1">
    <location>
        <begin position="1"/>
        <end position="106"/>
    </location>
</feature>
<sequence length="463" mass="51820">MASVSTGAESPPNEDVDRRRGGRDRSTTGSSADTHGDERRRGPGGLDPEARQQLMDTDIEPVNQTAAENGNGERLAQGAAEAARLEETAKEQQSSEAVTSNEDEGISMDFDKEPAAIPTHGSTGGLFPGVTCTTVALLQTRTGRKYINRYGPPTCPWFVIGDSSYGLPISDGEKEDDLLDSKGYQCVSDPNYRVLDYPYKQIEKDKKPKKEDVKGILCVVSDLPLEVQGSPMEMINHLNPSIVKRSDEFKDLKSRQRASKDGTKLDKYPSTYLFLEFKKDVRPENEFRRDRSWELSSKFRALHGTKGQISTEQVIYQTARNRAHRFLAWYKARHPEDFKQFEDQARSIVALERTPSKSPQPVPVSDVTIKKEPRDAEEETADVLNSSVPERTTGEVVSEGPQPVPISIQESDEDVQLTEAERKEEAEKVWRMQSSVPMSRTLTAKEKARFNTFYRLAKSNGLV</sequence>
<organism evidence="2 3">
    <name type="scientific">Knufia fluminis</name>
    <dbReference type="NCBI Taxonomy" id="191047"/>
    <lineage>
        <taxon>Eukaryota</taxon>
        <taxon>Fungi</taxon>
        <taxon>Dikarya</taxon>
        <taxon>Ascomycota</taxon>
        <taxon>Pezizomycotina</taxon>
        <taxon>Eurotiomycetes</taxon>
        <taxon>Chaetothyriomycetidae</taxon>
        <taxon>Chaetothyriales</taxon>
        <taxon>Trichomeriaceae</taxon>
        <taxon>Knufia</taxon>
    </lineage>
</organism>
<evidence type="ECO:0000256" key="1">
    <source>
        <dbReference type="SAM" id="MobiDB-lite"/>
    </source>
</evidence>
<keyword evidence="3" id="KW-1185">Reference proteome</keyword>
<dbReference type="AlphaFoldDB" id="A0AAN8EM61"/>